<evidence type="ECO:0000313" key="2">
    <source>
        <dbReference type="EMBL" id="MFC6953020.1"/>
    </source>
</evidence>
<comment type="caution">
    <text evidence="2">The sequence shown here is derived from an EMBL/GenBank/DDBJ whole genome shotgun (WGS) entry which is preliminary data.</text>
</comment>
<protein>
    <submittedName>
        <fullName evidence="2">HEWD family protein</fullName>
    </submittedName>
</protein>
<reference evidence="2 3" key="1">
    <citation type="journal article" date="2019" name="Int. J. Syst. Evol. Microbiol.">
        <title>The Global Catalogue of Microorganisms (GCM) 10K type strain sequencing project: providing services to taxonomists for standard genome sequencing and annotation.</title>
        <authorList>
            <consortium name="The Broad Institute Genomics Platform"/>
            <consortium name="The Broad Institute Genome Sequencing Center for Infectious Disease"/>
            <person name="Wu L."/>
            <person name="Ma J."/>
        </authorList>
    </citation>
    <scope>NUCLEOTIDE SEQUENCE [LARGE SCALE GENOMIC DNA]</scope>
    <source>
        <strain evidence="2 3">GX26</strain>
    </source>
</reference>
<dbReference type="Pfam" id="PF20576">
    <property type="entry name" value="HEWD"/>
    <property type="match status" value="1"/>
</dbReference>
<dbReference type="EMBL" id="JBHSXN010000002">
    <property type="protein sequence ID" value="MFC6953020.1"/>
    <property type="molecule type" value="Genomic_DNA"/>
</dbReference>
<gene>
    <name evidence="2" type="ORF">ACFQGB_09105</name>
</gene>
<dbReference type="Proteomes" id="UP001596395">
    <property type="component" value="Unassembled WGS sequence"/>
</dbReference>
<name>A0ABD5VBS7_9EURY</name>
<sequence length="62" mass="7297">MAKLRKPEERECERCGRVEVWDDDHDTWRVPTDDDEDVDADAVGDVHCVHEWDIDGSFRPIE</sequence>
<dbReference type="AlphaFoldDB" id="A0ABD5VBS7"/>
<feature type="domain" description="HEWD" evidence="1">
    <location>
        <begin position="2"/>
        <end position="62"/>
    </location>
</feature>
<evidence type="ECO:0000313" key="3">
    <source>
        <dbReference type="Proteomes" id="UP001596395"/>
    </source>
</evidence>
<organism evidence="2 3">
    <name type="scientific">Halorubellus litoreus</name>
    <dbReference type="NCBI Taxonomy" id="755308"/>
    <lineage>
        <taxon>Archaea</taxon>
        <taxon>Methanobacteriati</taxon>
        <taxon>Methanobacteriota</taxon>
        <taxon>Stenosarchaea group</taxon>
        <taxon>Halobacteria</taxon>
        <taxon>Halobacteriales</taxon>
        <taxon>Halorubellaceae</taxon>
        <taxon>Halorubellus</taxon>
    </lineage>
</organism>
<evidence type="ECO:0000259" key="1">
    <source>
        <dbReference type="Pfam" id="PF20576"/>
    </source>
</evidence>
<keyword evidence="3" id="KW-1185">Reference proteome</keyword>
<proteinExistence type="predicted"/>
<accession>A0ABD5VBS7</accession>
<dbReference type="RefSeq" id="WP_336349998.1">
    <property type="nucleotide sequence ID" value="NZ_JAZAQL010000002.1"/>
</dbReference>
<dbReference type="InterPro" id="IPR046782">
    <property type="entry name" value="HEWD"/>
</dbReference>